<proteinExistence type="predicted"/>
<dbReference type="AlphaFoldDB" id="A0A8T0DDE0"/>
<name>A0A8T0DDE0_9TREM</name>
<organism evidence="2 3">
    <name type="scientific">Paragonimus westermani</name>
    <dbReference type="NCBI Taxonomy" id="34504"/>
    <lineage>
        <taxon>Eukaryota</taxon>
        <taxon>Metazoa</taxon>
        <taxon>Spiralia</taxon>
        <taxon>Lophotrochozoa</taxon>
        <taxon>Platyhelminthes</taxon>
        <taxon>Trematoda</taxon>
        <taxon>Digenea</taxon>
        <taxon>Plagiorchiida</taxon>
        <taxon>Troglotremata</taxon>
        <taxon>Troglotrematidae</taxon>
        <taxon>Paragonimus</taxon>
    </lineage>
</organism>
<feature type="region of interest" description="Disordered" evidence="1">
    <location>
        <begin position="72"/>
        <end position="99"/>
    </location>
</feature>
<dbReference type="Proteomes" id="UP000699462">
    <property type="component" value="Unassembled WGS sequence"/>
</dbReference>
<feature type="compositionally biased region" description="Polar residues" evidence="1">
    <location>
        <begin position="80"/>
        <end position="99"/>
    </location>
</feature>
<keyword evidence="3" id="KW-1185">Reference proteome</keyword>
<comment type="caution">
    <text evidence="2">The sequence shown here is derived from an EMBL/GenBank/DDBJ whole genome shotgun (WGS) entry which is preliminary data.</text>
</comment>
<evidence type="ECO:0000313" key="3">
    <source>
        <dbReference type="Proteomes" id="UP000699462"/>
    </source>
</evidence>
<gene>
    <name evidence="2" type="ORF">P879_06235</name>
</gene>
<dbReference type="EMBL" id="JTDF01007920">
    <property type="protein sequence ID" value="KAF8564767.1"/>
    <property type="molecule type" value="Genomic_DNA"/>
</dbReference>
<sequence>MVLPVTLSWFPSVTSSSHSNGFFTTTCSIRQLVTNASFPDSVKRRLCCYPSSNISFLFISWKPASARVPGLSRPVASRHLQPQTHSPRTNPNSGPTCPRQSAVRLLLGLGVPEFFAHSQ</sequence>
<protein>
    <submittedName>
        <fullName evidence="2">Uncharacterized protein</fullName>
    </submittedName>
</protein>
<evidence type="ECO:0000313" key="2">
    <source>
        <dbReference type="EMBL" id="KAF8564767.1"/>
    </source>
</evidence>
<reference evidence="2 3" key="1">
    <citation type="submission" date="2019-07" db="EMBL/GenBank/DDBJ databases">
        <title>Annotation for the trematode Paragonimus westermani.</title>
        <authorList>
            <person name="Choi Y.-J."/>
        </authorList>
    </citation>
    <scope>NUCLEOTIDE SEQUENCE [LARGE SCALE GENOMIC DNA]</scope>
    <source>
        <strain evidence="2">180907_Pwestermani</strain>
    </source>
</reference>
<evidence type="ECO:0000256" key="1">
    <source>
        <dbReference type="SAM" id="MobiDB-lite"/>
    </source>
</evidence>
<accession>A0A8T0DDE0</accession>